<gene>
    <name evidence="12" type="ORF">CR532_00305</name>
</gene>
<comment type="subcellular location">
    <subcellularLocation>
        <location evidence="1 10">Cytoplasm</location>
    </subcellularLocation>
</comment>
<evidence type="ECO:0000256" key="10">
    <source>
        <dbReference type="PIRNR" id="PIRNR015601"/>
    </source>
</evidence>
<accession>A0A2S1LVZ8</accession>
<sequence>MNLILITSYEFKNGIVLNDFRVKHITEILNLKNNETFKFGIIEEESIYSCLYQKDIKLFFKESHKIANSNKLKQLKIIIGLMRPITAKRIMKDLTSIGVSEIIFFNSSLGEKSYSCSKLFKEKNYEKYLIEGAMQGGITYIPKVKILKSLTEALKNAEHESSETTKILLERKSKNNLVDLNITTKNATVIIGSERGLTKKEITLTQEHNFNPYNLSLNILRTETATVVASTIITSKMASK</sequence>
<comment type="catalytic activity">
    <reaction evidence="9 10">
        <text>uridine(1498) in 16S rRNA + S-adenosyl-L-methionine = N(3)-methyluridine(1498) in 16S rRNA + S-adenosyl-L-homocysteine + H(+)</text>
        <dbReference type="Rhea" id="RHEA:42920"/>
        <dbReference type="Rhea" id="RHEA-COMP:10283"/>
        <dbReference type="Rhea" id="RHEA-COMP:10284"/>
        <dbReference type="ChEBI" id="CHEBI:15378"/>
        <dbReference type="ChEBI" id="CHEBI:57856"/>
        <dbReference type="ChEBI" id="CHEBI:59789"/>
        <dbReference type="ChEBI" id="CHEBI:65315"/>
        <dbReference type="ChEBI" id="CHEBI:74502"/>
        <dbReference type="EC" id="2.1.1.193"/>
    </reaction>
</comment>
<keyword evidence="4 10" id="KW-0698">rRNA processing</keyword>
<dbReference type="NCBIfam" id="TIGR00046">
    <property type="entry name" value="RsmE family RNA methyltransferase"/>
    <property type="match status" value="1"/>
</dbReference>
<evidence type="ECO:0000259" key="11">
    <source>
        <dbReference type="Pfam" id="PF04452"/>
    </source>
</evidence>
<evidence type="ECO:0000256" key="1">
    <source>
        <dbReference type="ARBA" id="ARBA00004496"/>
    </source>
</evidence>
<dbReference type="PANTHER" id="PTHR30027">
    <property type="entry name" value="RIBOSOMAL RNA SMALL SUBUNIT METHYLTRANSFERASE E"/>
    <property type="match status" value="1"/>
</dbReference>
<dbReference type="PANTHER" id="PTHR30027:SF3">
    <property type="entry name" value="16S RRNA (URACIL(1498)-N(3))-METHYLTRANSFERASE"/>
    <property type="match status" value="1"/>
</dbReference>
<comment type="similarity">
    <text evidence="2 10">Belongs to the RNA methyltransferase RsmE family.</text>
</comment>
<dbReference type="Pfam" id="PF04452">
    <property type="entry name" value="Methyltrans_RNA"/>
    <property type="match status" value="1"/>
</dbReference>
<dbReference type="InterPro" id="IPR006700">
    <property type="entry name" value="RsmE"/>
</dbReference>
<dbReference type="EMBL" id="CP025785">
    <property type="protein sequence ID" value="AWG42461.1"/>
    <property type="molecule type" value="Genomic_DNA"/>
</dbReference>
<keyword evidence="7 10" id="KW-0949">S-adenosyl-L-methionine</keyword>
<dbReference type="InterPro" id="IPR029026">
    <property type="entry name" value="tRNA_m1G_MTases_N"/>
</dbReference>
<keyword evidence="3 10" id="KW-0963">Cytoplasm</keyword>
<dbReference type="GO" id="GO:0070042">
    <property type="term" value="F:rRNA (uridine-N3-)-methyltransferase activity"/>
    <property type="evidence" value="ECO:0007669"/>
    <property type="project" value="TreeGrafter"/>
</dbReference>
<keyword evidence="5 10" id="KW-0489">Methyltransferase</keyword>
<evidence type="ECO:0000256" key="9">
    <source>
        <dbReference type="ARBA" id="ARBA00047944"/>
    </source>
</evidence>
<dbReference type="GO" id="GO:0070475">
    <property type="term" value="P:rRNA base methylation"/>
    <property type="evidence" value="ECO:0007669"/>
    <property type="project" value="TreeGrafter"/>
</dbReference>
<proteinExistence type="inferred from homology"/>
<dbReference type="RefSeq" id="WP_108728858.1">
    <property type="nucleotide sequence ID" value="NZ_CP025785.1"/>
</dbReference>
<dbReference type="Proteomes" id="UP000244655">
    <property type="component" value="Chromosome"/>
</dbReference>
<keyword evidence="13" id="KW-1185">Reference proteome</keyword>
<evidence type="ECO:0000256" key="8">
    <source>
        <dbReference type="ARBA" id="ARBA00025699"/>
    </source>
</evidence>
<evidence type="ECO:0000256" key="5">
    <source>
        <dbReference type="ARBA" id="ARBA00022603"/>
    </source>
</evidence>
<dbReference type="NCBIfam" id="NF008701">
    <property type="entry name" value="PRK11713.5-5"/>
    <property type="match status" value="1"/>
</dbReference>
<dbReference type="InterPro" id="IPR046886">
    <property type="entry name" value="RsmE_MTase_dom"/>
</dbReference>
<reference evidence="12 13" key="1">
    <citation type="submission" date="2018-01" db="EMBL/GenBank/DDBJ databases">
        <title>Genome sequence of Borrelia tachyglossi.</title>
        <authorList>
            <person name="Gofton A.W."/>
        </authorList>
    </citation>
    <scope>NUCLEOTIDE SEQUENCE [LARGE SCALE GENOMIC DNA]</scope>
    <source>
        <strain evidence="12 13">Bc-F10-1268</strain>
    </source>
</reference>
<evidence type="ECO:0000256" key="2">
    <source>
        <dbReference type="ARBA" id="ARBA00005528"/>
    </source>
</evidence>
<evidence type="ECO:0000256" key="7">
    <source>
        <dbReference type="ARBA" id="ARBA00022691"/>
    </source>
</evidence>
<name>A0A2S1LVZ8_9SPIR</name>
<dbReference type="GO" id="GO:0005737">
    <property type="term" value="C:cytoplasm"/>
    <property type="evidence" value="ECO:0007669"/>
    <property type="project" value="UniProtKB-SubCell"/>
</dbReference>
<evidence type="ECO:0000313" key="13">
    <source>
        <dbReference type="Proteomes" id="UP000244655"/>
    </source>
</evidence>
<dbReference type="PIRSF" id="PIRSF015601">
    <property type="entry name" value="MTase_slr0722"/>
    <property type="match status" value="1"/>
</dbReference>
<dbReference type="EC" id="2.1.1.193" evidence="10"/>
<dbReference type="AlphaFoldDB" id="A0A2S1LVZ8"/>
<feature type="domain" description="Ribosomal RNA small subunit methyltransferase E methyltransferase" evidence="11">
    <location>
        <begin position="72"/>
        <end position="233"/>
    </location>
</feature>
<dbReference type="CDD" id="cd18084">
    <property type="entry name" value="RsmE-like"/>
    <property type="match status" value="1"/>
</dbReference>
<comment type="function">
    <text evidence="8 10">Specifically methylates the N3 position of the uracil ring of uridine 1498 (m3U1498) in 16S rRNA. Acts on the fully assembled 30S ribosomal subunit.</text>
</comment>
<evidence type="ECO:0000256" key="3">
    <source>
        <dbReference type="ARBA" id="ARBA00022490"/>
    </source>
</evidence>
<dbReference type="Gene3D" id="3.40.1280.10">
    <property type="match status" value="1"/>
</dbReference>
<dbReference type="InterPro" id="IPR029028">
    <property type="entry name" value="Alpha/beta_knot_MTases"/>
</dbReference>
<dbReference type="SUPFAM" id="SSF75217">
    <property type="entry name" value="alpha/beta knot"/>
    <property type="match status" value="1"/>
</dbReference>
<dbReference type="OrthoDB" id="362914at2"/>
<keyword evidence="6 10" id="KW-0808">Transferase</keyword>
<evidence type="ECO:0000313" key="12">
    <source>
        <dbReference type="EMBL" id="AWG42461.1"/>
    </source>
</evidence>
<protein>
    <recommendedName>
        <fullName evidence="10">Ribosomal RNA small subunit methyltransferase E</fullName>
        <ecNumber evidence="10">2.1.1.193</ecNumber>
    </recommendedName>
</protein>
<evidence type="ECO:0000256" key="4">
    <source>
        <dbReference type="ARBA" id="ARBA00022552"/>
    </source>
</evidence>
<evidence type="ECO:0000256" key="6">
    <source>
        <dbReference type="ARBA" id="ARBA00022679"/>
    </source>
</evidence>
<organism evidence="12 13">
    <name type="scientific">Candidatus Borreliella tachyglossi</name>
    <dbReference type="NCBI Taxonomy" id="1964448"/>
    <lineage>
        <taxon>Bacteria</taxon>
        <taxon>Pseudomonadati</taxon>
        <taxon>Spirochaetota</taxon>
        <taxon>Spirochaetia</taxon>
        <taxon>Spirochaetales</taxon>
        <taxon>Borreliaceae</taxon>
        <taxon>Borreliella</taxon>
    </lineage>
</organism>